<reference evidence="3" key="1">
    <citation type="submission" date="2018-06" db="EMBL/GenBank/DDBJ databases">
        <authorList>
            <person name="Zhirakovskaya E."/>
        </authorList>
    </citation>
    <scope>NUCLEOTIDE SEQUENCE</scope>
</reference>
<name>A0A3B1DI53_9ZZZZ</name>
<dbReference type="Gene3D" id="3.40.190.10">
    <property type="entry name" value="Periplasmic binding protein-like II"/>
    <property type="match status" value="1"/>
</dbReference>
<dbReference type="PANTHER" id="PTHR37167:SF1">
    <property type="entry name" value="1,4-DIHYDROXY-6-NAPHTOATE SYNTHASE"/>
    <property type="match status" value="1"/>
</dbReference>
<proteinExistence type="predicted"/>
<dbReference type="GO" id="GO:0009234">
    <property type="term" value="P:menaquinone biosynthetic process"/>
    <property type="evidence" value="ECO:0007669"/>
    <property type="project" value="UniProtKB-KW"/>
</dbReference>
<accession>A0A3B1DI53</accession>
<protein>
    <submittedName>
        <fullName evidence="3">1,4-dihydroxy-6-naphtoate synthase</fullName>
    </submittedName>
</protein>
<sequence length="181" mass="19133">MPTPITLAHSPDADDLVMWWPLTGDGTPDGKPALDTRGFSFETTAADIHTLNQQAAGGASHDITAISAYAYPFVKEKYRITACGGSFGDGYGPKVVVLKESSIMCDGCLRGQKPKFAVPGDRTTAFLVLSIVMGQPFDYEIMPFEAIAPAVAAGKVPAGLLIHEAQLTHDALGLKQVIDLG</sequence>
<dbReference type="AlphaFoldDB" id="A0A3B1DI53"/>
<organism evidence="3">
    <name type="scientific">hydrothermal vent metagenome</name>
    <dbReference type="NCBI Taxonomy" id="652676"/>
    <lineage>
        <taxon>unclassified sequences</taxon>
        <taxon>metagenomes</taxon>
        <taxon>ecological metagenomes</taxon>
    </lineage>
</organism>
<dbReference type="InterPro" id="IPR003773">
    <property type="entry name" value="Menaquinone_biosynth"/>
</dbReference>
<dbReference type="PANTHER" id="PTHR37167">
    <property type="entry name" value="1,4-DIHYDROXY-6-NAPHTOATE SYNTHASE"/>
    <property type="match status" value="1"/>
</dbReference>
<evidence type="ECO:0000256" key="2">
    <source>
        <dbReference type="ARBA" id="ARBA00023239"/>
    </source>
</evidence>
<dbReference type="Pfam" id="PF02621">
    <property type="entry name" value="VitK2_biosynth"/>
    <property type="match status" value="1"/>
</dbReference>
<gene>
    <name evidence="3" type="ORF">MNBD_PLANCTO03-2331</name>
</gene>
<keyword evidence="1" id="KW-0474">Menaquinone biosynthesis</keyword>
<feature type="non-terminal residue" evidence="3">
    <location>
        <position position="181"/>
    </location>
</feature>
<evidence type="ECO:0000313" key="3">
    <source>
        <dbReference type="EMBL" id="VAX40372.1"/>
    </source>
</evidence>
<keyword evidence="2" id="KW-0456">Lyase</keyword>
<dbReference type="SUPFAM" id="SSF53850">
    <property type="entry name" value="Periplasmic binding protein-like II"/>
    <property type="match status" value="1"/>
</dbReference>
<dbReference type="EMBL" id="UOGK01000382">
    <property type="protein sequence ID" value="VAX40372.1"/>
    <property type="molecule type" value="Genomic_DNA"/>
</dbReference>
<evidence type="ECO:0000256" key="1">
    <source>
        <dbReference type="ARBA" id="ARBA00022428"/>
    </source>
</evidence>
<dbReference type="InterPro" id="IPR030869">
    <property type="entry name" value="MqnD"/>
</dbReference>
<dbReference type="GO" id="GO:0016829">
    <property type="term" value="F:lyase activity"/>
    <property type="evidence" value="ECO:0007669"/>
    <property type="project" value="UniProtKB-KW"/>
</dbReference>